<dbReference type="InterPro" id="IPR006626">
    <property type="entry name" value="PbH1"/>
</dbReference>
<feature type="non-terminal residue" evidence="2">
    <location>
        <position position="1"/>
    </location>
</feature>
<reference evidence="2 3" key="1">
    <citation type="submission" date="2019-03" db="EMBL/GenBank/DDBJ databases">
        <title>Single cell metagenomics reveals metabolic interactions within the superorganism composed of flagellate Streblomastix strix and complex community of Bacteroidetes bacteria on its surface.</title>
        <authorList>
            <person name="Treitli S.C."/>
            <person name="Kolisko M."/>
            <person name="Husnik F."/>
            <person name="Keeling P."/>
            <person name="Hampl V."/>
        </authorList>
    </citation>
    <scope>NUCLEOTIDE SEQUENCE [LARGE SCALE GENOMIC DNA]</scope>
    <source>
        <strain evidence="2">ST1C</strain>
    </source>
</reference>
<protein>
    <submittedName>
        <fullName evidence="2">Uncharacterized protein</fullName>
    </submittedName>
</protein>
<keyword evidence="1" id="KW-0812">Transmembrane</keyword>
<keyword evidence="1" id="KW-1133">Transmembrane helix</keyword>
<evidence type="ECO:0000313" key="2">
    <source>
        <dbReference type="EMBL" id="KAA6391506.1"/>
    </source>
</evidence>
<comment type="caution">
    <text evidence="2">The sequence shown here is derived from an EMBL/GenBank/DDBJ whole genome shotgun (WGS) entry which is preliminary data.</text>
</comment>
<evidence type="ECO:0000256" key="1">
    <source>
        <dbReference type="SAM" id="Phobius"/>
    </source>
</evidence>
<dbReference type="EMBL" id="SNRW01002859">
    <property type="protein sequence ID" value="KAA6391506.1"/>
    <property type="molecule type" value="Genomic_DNA"/>
</dbReference>
<feature type="non-terminal residue" evidence="2">
    <location>
        <position position="2844"/>
    </location>
</feature>
<dbReference type="PANTHER" id="PTHR11319">
    <property type="entry name" value="G PROTEIN-COUPLED RECEPTOR-RELATED"/>
    <property type="match status" value="1"/>
</dbReference>
<proteinExistence type="predicted"/>
<dbReference type="OrthoDB" id="75921at2759"/>
<organism evidence="2 3">
    <name type="scientific">Streblomastix strix</name>
    <dbReference type="NCBI Taxonomy" id="222440"/>
    <lineage>
        <taxon>Eukaryota</taxon>
        <taxon>Metamonada</taxon>
        <taxon>Preaxostyla</taxon>
        <taxon>Oxymonadida</taxon>
        <taxon>Streblomastigidae</taxon>
        <taxon>Streblomastix</taxon>
    </lineage>
</organism>
<sequence>EKKTVCYWSNGDISHFGPQIPGNSRIEINKSVSCEVNMNISPRTLTFFYENKEQQNSVTNIPSSIRFYICLEDANSSFTINRFENVQYSSVKGIKAMSFGQIVVLLLVLVMAQILGDFQVAARPSQLSRDVASHSCEFGSCASHVTFEACPTVEHDTRHNLSSYQQYMDANKETDQRQKAWENSLQNAVFNDQRQKVCLYPQLVPVYYISSNSQNRMHTPRYEAAVHKIKFEQSQICRQPSECKVRQPGNDIDKWSRLSHEGVILTGSDKYDGQLAAEPELFYASFSDYSAHPEGQSSLMDDLHLYKGRPLSYIQNWGIPAIFCGLIFILILLQAVPQGMLSNHLSTFSSILGIFEVHSDVIYHVESTAAYSDKNCNSTHHCRNLDNNSHAYEYLNAAGQTYDTFTVLIYDSPILNASFILNTNAARIRTFMKTNVAPIPKHHPSILFAYNGEVAAVSGTFIFQQLDFKLESGISGFPYCMSAVGANGKIIFQDCRTSMETPGTISSRGFLQVNNSGSAEFAFDINIPNWRFHTLVIMLERTPLMKLDSDTGNVQINSAVFENITRQYGNGGVIQAELGSTTSVLKIINCTFKQCSVNTSNSALGGALYIIGDNSNKGWYEFLVGQGQQSHYINCDARYGKGIFIETDNLINFVTRSNQTGLKFVGSYPDSLDEYGMMGYSDSNKKYIYPVLYLWDSRKEGIFHVTNAPNQYVYGLGIDDIICGRVRYPCVTIDYAISQSKAEDSNRKTIKLGIITGYKLSQTVTNQVGITKISILNSLNNATELFDDSLADLMVNSNVSFLISAGDIEFRRINFTLLENSDTHLIQTGTAVSNVEILECNVCLNQGIQTTQYGLVSMAGGTLTVNGLDFKNIRLISRNIIQVKSGNGHLKLANCNIDSVSGSLTANQYKASVFEAVCPSSSRNLSINNCTIKNVILTASGTTANISPLDLTIGSGSVASMNNVTIADCKGKNGGALSVNIATNGKLNIKQECKFTNLQADNNGGAIWINMVGKATFTVTSAAFDNCSSTQLGGCIYIKTGATSDVVVDLSSTINGCEAKGGQGGAIYADMTSGGTFYFNNSNVVTNCKTSGGSANQFGGAIYANVGGNGRLLISAYCEFTNCNCASGSGGAIYASLSGSSSTFEIKDNVKIENCQCGNNGGAICIPNTISGQIINLNKVDIKDCSASTGGGIWMKINAGAVVSITNYSTFTNCSSSNTQSLGGGGLYSVIGGIGSKINISNNVEFQQCTSKCHGGGVYIDAQTNLDLDIIGDLFGECKAEKQGGGLYIKANLTSSNKLELSNTFFRLCESKTEGGGIYSEITSTDGQFIISNNSEFVSCTSTTKGGGAFISSTTSYKQIDLSSAIFSNCISQLGGGLYIDINNGEYLNITNAGSFTNCSTNSTTGQGAGLYAKIKNTNNFTISNSVLFNNCSSDSSGGGAYIEMHDKGQLLINRVILDTCQSAIGGGIQFLISANVELVISNYSYFGACTASGNGAGVYITTSNAANKVHIKDNVKFDICNCPGGSGGGAYIDAKSSQSVILDQVLFSQCNAKTSGGGLFLEIGENTTSNIINYCSFANCLITDGTGGGIYASINGPQSSIQISDSILFDTCTSSAEGGALYFKYNNPGTITLDRVSFKDCKGSSGGAIYAQIIIPGSKLSIMNQTTFGQCNSSIGSGGAIYTEVKGTGSELQISNSINIDNCNTPVTADGGGAIYLKVQDNGSAVLESVTINKCSSKEGGGIWVQIEAGCSFKMTNRSQIRGSVITTGNGGNIHAVINGTNAKFELSNDINLDDCQITPGVGGGGYFLVQNGASVNMSNAIFSNSYSTLGGGIHALIESGSTFTIADSSLIRNCSSIRTTGNTGDGGGIYAIVGEKCQLIISNTVQIEDCKSSRRGGGAYIRNNASNGRVEMNQINIKLCYGTEGGGIYTQIEGESNFTITGTSVFENCHSTGGNGGALYASVVGNNSKLIIKDDVQFDTCDVGTTHNIGGGAYFDVSDQGSVDLSSVTFKECKAEDGGAIYAKISNATNFTIVGQSLFTKCNATKTSITNDSIAGRGGAIYLNLIDNSTYNYLFGSDLQFQVNNATGFGRDLFINCPSLQEYDFIKYIQFNVSGDVYNKTNALYGTEYWTIAELYRQPLFDYDLLTRFDAYQNDILIITGDPKYGFDGAACGTNQNPCKSFHYSLDRVQTPEWTADSAEQRTDFGSKVDYDFKIMSTITINRPLITEAEILTIQPISEEEAEYLFDEYGYTAKFPVELHFSESGQVVLSDLASWQTASGDGHSDQPGFDQVVILKNLEIYLPQQIDVDSAFSIIGSQDDGKTVRRDVTLILEDCTLKQETIVLPAEGGSCALIKSEPYLSDKTRIQLINLQTNQTGTADYIILLNQSLIELSYEPNVIDMNDDYFYTEQCSFTKVKCIYSSCALTESPLEDSNNVPLGAGTVITFRAQTAEFLPIHVSDCAFIDCIFELRIRPNENRQIGIGGAVGAFGKNLRVSFEYFRFINCTSSIQFLSASSQSDNSENGDKYSNILHSSSNEIISEKESQASSNNEITKPAYQVDCAGGVIISTAGNRGIGRFESKEKLAQYFKNQRKQSFDASVLVDELIQPYFKLDVCVFKQCNSIVNQLGNAIKVLESGGAIVHLDKVGARCEFKSDIFDDCRTTVTITSGQPITATNIADYSSPFEPMWEREKRTGMYGTGLVIAHGTAKPIVKAYGTQFVRCDSILKDIYTLTSNQKSYTQDIIKPHFRPVIIQPSAEDISHLFLRQNSQIKDNLNVVLKKGRFSSKMISLQGIQLSVNGQGESLSSIMQKESSQHLFTLQDSQLDASEMRAELWGASASLI</sequence>
<dbReference type="Proteomes" id="UP000324800">
    <property type="component" value="Unassembled WGS sequence"/>
</dbReference>
<keyword evidence="1" id="KW-0472">Membrane</keyword>
<gene>
    <name evidence="2" type="ORF">EZS28_012967</name>
</gene>
<dbReference type="PANTHER" id="PTHR11319:SF35">
    <property type="entry name" value="OUTER MEMBRANE PROTEIN PMPC-RELATED"/>
    <property type="match status" value="1"/>
</dbReference>
<accession>A0A5J4WA15</accession>
<evidence type="ECO:0000313" key="3">
    <source>
        <dbReference type="Proteomes" id="UP000324800"/>
    </source>
</evidence>
<name>A0A5J4WA15_9EUKA</name>
<dbReference type="SMART" id="SM00710">
    <property type="entry name" value="PbH1"/>
    <property type="match status" value="15"/>
</dbReference>
<feature type="transmembrane region" description="Helical" evidence="1">
    <location>
        <begin position="317"/>
        <end position="336"/>
    </location>
</feature>